<dbReference type="EMBL" id="BNAQ01000009">
    <property type="protein sequence ID" value="GHH25368.1"/>
    <property type="molecule type" value="Genomic_DNA"/>
</dbReference>
<protein>
    <submittedName>
        <fullName evidence="1">Uncharacterized protein</fullName>
    </submittedName>
</protein>
<organism evidence="1 2">
    <name type="scientific">Sphingomonas glacialis</name>
    <dbReference type="NCBI Taxonomy" id="658225"/>
    <lineage>
        <taxon>Bacteria</taxon>
        <taxon>Pseudomonadati</taxon>
        <taxon>Pseudomonadota</taxon>
        <taxon>Alphaproteobacteria</taxon>
        <taxon>Sphingomonadales</taxon>
        <taxon>Sphingomonadaceae</taxon>
        <taxon>Sphingomonas</taxon>
    </lineage>
</organism>
<name>A0ABQ3LUW9_9SPHN</name>
<accession>A0ABQ3LUW9</accession>
<evidence type="ECO:0000313" key="1">
    <source>
        <dbReference type="EMBL" id="GHH25368.1"/>
    </source>
</evidence>
<dbReference type="RefSeq" id="WP_189677636.1">
    <property type="nucleotide sequence ID" value="NZ_BNAQ01000009.1"/>
</dbReference>
<keyword evidence="2" id="KW-1185">Reference proteome</keyword>
<comment type="caution">
    <text evidence="1">The sequence shown here is derived from an EMBL/GenBank/DDBJ whole genome shotgun (WGS) entry which is preliminary data.</text>
</comment>
<reference evidence="2" key="1">
    <citation type="journal article" date="2019" name="Int. J. Syst. Evol. Microbiol.">
        <title>The Global Catalogue of Microorganisms (GCM) 10K type strain sequencing project: providing services to taxonomists for standard genome sequencing and annotation.</title>
        <authorList>
            <consortium name="The Broad Institute Genomics Platform"/>
            <consortium name="The Broad Institute Genome Sequencing Center for Infectious Disease"/>
            <person name="Wu L."/>
            <person name="Ma J."/>
        </authorList>
    </citation>
    <scope>NUCLEOTIDE SEQUENCE [LARGE SCALE GENOMIC DNA]</scope>
    <source>
        <strain evidence="2">CGMCC 1.8957</strain>
    </source>
</reference>
<sequence>METSTNIVALWPRWMENAGTMLRMKALVRSRCCQCGTLMRVEMEDVVARHGANYSLVDKLERCRMVECYGSTFYLASRTYGGQWTTLLREPRLLEAFEELPPVRTAWS</sequence>
<proteinExistence type="predicted"/>
<gene>
    <name evidence="1" type="ORF">GCM10008023_38680</name>
</gene>
<dbReference type="Proteomes" id="UP000652430">
    <property type="component" value="Unassembled WGS sequence"/>
</dbReference>
<evidence type="ECO:0000313" key="2">
    <source>
        <dbReference type="Proteomes" id="UP000652430"/>
    </source>
</evidence>